<comment type="caution">
    <text evidence="1">The sequence shown here is derived from an EMBL/GenBank/DDBJ whole genome shotgun (WGS) entry which is preliminary data.</text>
</comment>
<dbReference type="PATRIC" id="fig|1056511.3.peg.2198"/>
<name>L8J9Z1_9GAMM</name>
<proteinExistence type="predicted"/>
<dbReference type="Proteomes" id="UP000011134">
    <property type="component" value="Unassembled WGS sequence"/>
</dbReference>
<protein>
    <submittedName>
        <fullName evidence="1">Uncharacterized protein</fullName>
    </submittedName>
</protein>
<sequence length="39" mass="4359">MEISLSWVKVVLNGNICVTFCKTIYHGVAGIYLIDLFVV</sequence>
<organism evidence="1 2">
    <name type="scientific">Photobacterium marinum</name>
    <dbReference type="NCBI Taxonomy" id="1056511"/>
    <lineage>
        <taxon>Bacteria</taxon>
        <taxon>Pseudomonadati</taxon>
        <taxon>Pseudomonadota</taxon>
        <taxon>Gammaproteobacteria</taxon>
        <taxon>Vibrionales</taxon>
        <taxon>Vibrionaceae</taxon>
        <taxon>Photobacterium</taxon>
    </lineage>
</organism>
<evidence type="ECO:0000313" key="2">
    <source>
        <dbReference type="Proteomes" id="UP000011134"/>
    </source>
</evidence>
<keyword evidence="2" id="KW-1185">Reference proteome</keyword>
<dbReference type="AlphaFoldDB" id="L8J9Z1"/>
<dbReference type="EMBL" id="AMZO01000016">
    <property type="protein sequence ID" value="ELR65626.1"/>
    <property type="molecule type" value="Genomic_DNA"/>
</dbReference>
<gene>
    <name evidence="1" type="ORF">C942_00709</name>
</gene>
<accession>L8J9Z1</accession>
<reference evidence="1 2" key="1">
    <citation type="submission" date="2012-12" db="EMBL/GenBank/DDBJ databases">
        <title>Genome Assembly of Photobacterium sp. AK15.</title>
        <authorList>
            <person name="Khatri I."/>
            <person name="Vaidya B."/>
            <person name="Srinivas T.N.R."/>
            <person name="Subramanian S."/>
            <person name="Pinnaka A."/>
        </authorList>
    </citation>
    <scope>NUCLEOTIDE SEQUENCE [LARGE SCALE GENOMIC DNA]</scope>
    <source>
        <strain evidence="1 2">AK15</strain>
    </source>
</reference>
<evidence type="ECO:0000313" key="1">
    <source>
        <dbReference type="EMBL" id="ELR65626.1"/>
    </source>
</evidence>